<reference evidence="7" key="1">
    <citation type="submission" date="2017-08" db="EMBL/GenBank/DDBJ databases">
        <authorList>
            <person name="Polle J.E."/>
            <person name="Barry K."/>
            <person name="Cushman J."/>
            <person name="Schmutz J."/>
            <person name="Tran D."/>
            <person name="Hathwaick L.T."/>
            <person name="Yim W.C."/>
            <person name="Jenkins J."/>
            <person name="Mckie-Krisberg Z.M."/>
            <person name="Prochnik S."/>
            <person name="Lindquist E."/>
            <person name="Dockter R.B."/>
            <person name="Adam C."/>
            <person name="Molina H."/>
            <person name="Bunkerborg J."/>
            <person name="Jin E."/>
            <person name="Buchheim M."/>
            <person name="Magnuson J."/>
        </authorList>
    </citation>
    <scope>NUCLEOTIDE SEQUENCE</scope>
    <source>
        <strain evidence="7">CCAP 19/18</strain>
    </source>
</reference>
<evidence type="ECO:0000256" key="3">
    <source>
        <dbReference type="ARBA" id="ARBA00022679"/>
    </source>
</evidence>
<dbReference type="GO" id="GO:0008168">
    <property type="term" value="F:methyltransferase activity"/>
    <property type="evidence" value="ECO:0007669"/>
    <property type="project" value="UniProtKB-KW"/>
</dbReference>
<evidence type="ECO:0000313" key="8">
    <source>
        <dbReference type="Proteomes" id="UP000815325"/>
    </source>
</evidence>
<evidence type="ECO:0000256" key="5">
    <source>
        <dbReference type="SAM" id="MobiDB-lite"/>
    </source>
</evidence>
<keyword evidence="4" id="KW-0949">S-adenosyl-L-methionine</keyword>
<keyword evidence="3" id="KW-0808">Transferase</keyword>
<evidence type="ECO:0000259" key="6">
    <source>
        <dbReference type="Pfam" id="PF00588"/>
    </source>
</evidence>
<comment type="caution">
    <text evidence="7">The sequence shown here is derived from an EMBL/GenBank/DDBJ whole genome shotgun (WGS) entry which is preliminary data.</text>
</comment>
<dbReference type="InterPro" id="IPR001537">
    <property type="entry name" value="SpoU_MeTrfase"/>
</dbReference>
<evidence type="ECO:0000256" key="4">
    <source>
        <dbReference type="ARBA" id="ARBA00022691"/>
    </source>
</evidence>
<keyword evidence="2 7" id="KW-0489">Methyltransferase</keyword>
<dbReference type="GO" id="GO:0032259">
    <property type="term" value="P:methylation"/>
    <property type="evidence" value="ECO:0007669"/>
    <property type="project" value="UniProtKB-KW"/>
</dbReference>
<dbReference type="Gene3D" id="3.40.1280.10">
    <property type="match status" value="1"/>
</dbReference>
<protein>
    <submittedName>
        <fullName evidence="7">SpoU rRNA methylase family-domain-containing protein</fullName>
    </submittedName>
</protein>
<dbReference type="PANTHER" id="PTHR42786">
    <property type="entry name" value="TRNA/RRNA METHYLTRANSFERASE"/>
    <property type="match status" value="1"/>
</dbReference>
<name>A0ABQ7GIC5_DUNSA</name>
<sequence>MLHAGGKLLNKSCVQSNALPCLSARHRRAVRAKASSDAGTGIKGPAPLPDPVLGDMRIILVSPKTPGNIGSVCRVAACFEAPQVYVVAPRCDPFSEEAKMMASSCPQLLQGITVVPSLEVALADTQGSIGFTRRAGATRVTHKSLLDLLRTDPQAIPCMVLPKQSDQAAGFPLPQPPLGVTGLVFGREESGLSEAEMHLCTHACAIPTGRLQGSMNLSHAVAVVQAELFQRRLLFLEQAGAPGGQQGVAGQTMSPGGQDPLLMGTSVSGPADVTSASPQQPWPMEQQGHEAGPPQVCSRGRGPM</sequence>
<dbReference type="InterPro" id="IPR004384">
    <property type="entry name" value="RNA_MeTrfase_TrmJ/LasT"/>
</dbReference>
<comment type="similarity">
    <text evidence="1">Belongs to the class IV-like SAM-binding methyltransferase superfamily. RNA methyltransferase TrmH family.</text>
</comment>
<dbReference type="EMBL" id="MU069764">
    <property type="protein sequence ID" value="KAF5834308.1"/>
    <property type="molecule type" value="Genomic_DNA"/>
</dbReference>
<dbReference type="Proteomes" id="UP000815325">
    <property type="component" value="Unassembled WGS sequence"/>
</dbReference>
<keyword evidence="8" id="KW-1185">Reference proteome</keyword>
<organism evidence="7 8">
    <name type="scientific">Dunaliella salina</name>
    <name type="common">Green alga</name>
    <name type="synonym">Protococcus salinus</name>
    <dbReference type="NCBI Taxonomy" id="3046"/>
    <lineage>
        <taxon>Eukaryota</taxon>
        <taxon>Viridiplantae</taxon>
        <taxon>Chlorophyta</taxon>
        <taxon>core chlorophytes</taxon>
        <taxon>Chlorophyceae</taxon>
        <taxon>CS clade</taxon>
        <taxon>Chlamydomonadales</taxon>
        <taxon>Dunaliellaceae</taxon>
        <taxon>Dunaliella</taxon>
    </lineage>
</organism>
<dbReference type="Pfam" id="PF00588">
    <property type="entry name" value="SpoU_methylase"/>
    <property type="match status" value="1"/>
</dbReference>
<proteinExistence type="inferred from homology"/>
<evidence type="ECO:0000256" key="1">
    <source>
        <dbReference type="ARBA" id="ARBA00007228"/>
    </source>
</evidence>
<evidence type="ECO:0000256" key="2">
    <source>
        <dbReference type="ARBA" id="ARBA00022603"/>
    </source>
</evidence>
<dbReference type="SUPFAM" id="SSF75217">
    <property type="entry name" value="alpha/beta knot"/>
    <property type="match status" value="1"/>
</dbReference>
<feature type="domain" description="tRNA/rRNA methyltransferase SpoU type" evidence="6">
    <location>
        <begin position="56"/>
        <end position="224"/>
    </location>
</feature>
<dbReference type="CDD" id="cd18093">
    <property type="entry name" value="SpoU-like_TrmJ"/>
    <property type="match status" value="1"/>
</dbReference>
<accession>A0ABQ7GIC5</accession>
<gene>
    <name evidence="7" type="ORF">DUNSADRAFT_9051</name>
</gene>
<dbReference type="InterPro" id="IPR029026">
    <property type="entry name" value="tRNA_m1G_MTases_N"/>
</dbReference>
<feature type="region of interest" description="Disordered" evidence="5">
    <location>
        <begin position="243"/>
        <end position="304"/>
    </location>
</feature>
<evidence type="ECO:0000313" key="7">
    <source>
        <dbReference type="EMBL" id="KAF5834308.1"/>
    </source>
</evidence>
<dbReference type="PANTHER" id="PTHR42786:SF2">
    <property type="entry name" value="TRNA (CYTIDINE_URIDINE-2'-O-)-METHYLTRANSFERASE TRMJ"/>
    <property type="match status" value="1"/>
</dbReference>
<dbReference type="InterPro" id="IPR029028">
    <property type="entry name" value="Alpha/beta_knot_MTases"/>
</dbReference>